<protein>
    <recommendedName>
        <fullName evidence="2">Very-long-chain aldehyde decarbonylase CER1-like C-terminal domain-containing protein</fullName>
    </recommendedName>
</protein>
<dbReference type="Proteomes" id="UP000541444">
    <property type="component" value="Unassembled WGS sequence"/>
</dbReference>
<dbReference type="Pfam" id="PF12076">
    <property type="entry name" value="CER1-like_C"/>
    <property type="match status" value="1"/>
</dbReference>
<reference evidence="3 4" key="1">
    <citation type="journal article" date="2020" name="IScience">
        <title>Genome Sequencing of the Endangered Kingdonia uniflora (Circaeasteraceae, Ranunculales) Reveals Potential Mechanisms of Evolutionary Specialization.</title>
        <authorList>
            <person name="Sun Y."/>
            <person name="Deng T."/>
            <person name="Zhang A."/>
            <person name="Moore M.J."/>
            <person name="Landis J.B."/>
            <person name="Lin N."/>
            <person name="Zhang H."/>
            <person name="Zhang X."/>
            <person name="Huang J."/>
            <person name="Zhang X."/>
            <person name="Sun H."/>
            <person name="Wang H."/>
        </authorList>
    </citation>
    <scope>NUCLEOTIDE SEQUENCE [LARGE SCALE GENOMIC DNA]</scope>
    <source>
        <strain evidence="3">TB1705</strain>
        <tissue evidence="3">Leaf</tissue>
    </source>
</reference>
<dbReference type="OrthoDB" id="408954at2759"/>
<comment type="caution">
    <text evidence="3">The sequence shown here is derived from an EMBL/GenBank/DDBJ whole genome shotgun (WGS) entry which is preliminary data.</text>
</comment>
<organism evidence="3 4">
    <name type="scientific">Kingdonia uniflora</name>
    <dbReference type="NCBI Taxonomy" id="39325"/>
    <lineage>
        <taxon>Eukaryota</taxon>
        <taxon>Viridiplantae</taxon>
        <taxon>Streptophyta</taxon>
        <taxon>Embryophyta</taxon>
        <taxon>Tracheophyta</taxon>
        <taxon>Spermatophyta</taxon>
        <taxon>Magnoliopsida</taxon>
        <taxon>Ranunculales</taxon>
        <taxon>Circaeasteraceae</taxon>
        <taxon>Kingdonia</taxon>
    </lineage>
</organism>
<gene>
    <name evidence="3" type="ORF">GIB67_003661</name>
</gene>
<evidence type="ECO:0000256" key="1">
    <source>
        <dbReference type="ARBA" id="ARBA00004141"/>
    </source>
</evidence>
<keyword evidence="4" id="KW-1185">Reference proteome</keyword>
<name>A0A7J7M3Q6_9MAGN</name>
<feature type="non-terminal residue" evidence="3">
    <location>
        <position position="1"/>
    </location>
</feature>
<comment type="subcellular location">
    <subcellularLocation>
        <location evidence="1">Membrane</location>
        <topology evidence="1">Multi-pass membrane protein</topology>
    </subcellularLocation>
</comment>
<accession>A0A7J7M3Q6</accession>
<dbReference type="GO" id="GO:0016020">
    <property type="term" value="C:membrane"/>
    <property type="evidence" value="ECO:0007669"/>
    <property type="project" value="UniProtKB-SubCell"/>
</dbReference>
<dbReference type="AlphaFoldDB" id="A0A7J7M3Q6"/>
<dbReference type="InterPro" id="IPR021940">
    <property type="entry name" value="CER1-like_C"/>
</dbReference>
<evidence type="ECO:0000313" key="4">
    <source>
        <dbReference type="Proteomes" id="UP000541444"/>
    </source>
</evidence>
<evidence type="ECO:0000259" key="2">
    <source>
        <dbReference type="Pfam" id="PF12076"/>
    </source>
</evidence>
<dbReference type="EMBL" id="JACGCM010001793">
    <property type="protein sequence ID" value="KAF6149513.1"/>
    <property type="molecule type" value="Genomic_DNA"/>
</dbReference>
<evidence type="ECO:0000313" key="3">
    <source>
        <dbReference type="EMBL" id="KAF6149513.1"/>
    </source>
</evidence>
<proteinExistence type="predicted"/>
<feature type="domain" description="Very-long-chain aldehyde decarbonylase CER1-like C-terminal" evidence="2">
    <location>
        <begin position="91"/>
        <end position="158"/>
    </location>
</feature>
<sequence>EESNVCWNFYDNDNMIMSLPTRLSLRYDTRLYLASHKVYGGEARLLSKEKGAKNEGNASLLAALDYYVSIQSKIFISASPRNRHSALVSYSKYGELAAVKLLTDVEGLGTCEYTTDRGIGHACHIGGVAHFLEGYTRHEVGTIDVDMIDVVWEATMNTSCNFAIMLYFVDMSKSISEMLNTITLDNNILVVSSADPILLLTCRMSRFQPLHTL</sequence>